<dbReference type="InterPro" id="IPR003000">
    <property type="entry name" value="Sirtuin"/>
</dbReference>
<evidence type="ECO:0000256" key="1">
    <source>
        <dbReference type="ARBA" id="ARBA00022679"/>
    </source>
</evidence>
<dbReference type="InterPro" id="IPR029035">
    <property type="entry name" value="DHS-like_NAD/FAD-binding_dom"/>
</dbReference>
<keyword evidence="1" id="KW-0808">Transferase</keyword>
<dbReference type="EMBL" id="JABANM010017325">
    <property type="protein sequence ID" value="KAF4727958.1"/>
    <property type="molecule type" value="Genomic_DNA"/>
</dbReference>
<dbReference type="GO" id="GO:0070403">
    <property type="term" value="F:NAD+ binding"/>
    <property type="evidence" value="ECO:0007669"/>
    <property type="project" value="InterPro"/>
</dbReference>
<dbReference type="PANTHER" id="PTHR11085:SF10">
    <property type="entry name" value="NAD-DEPENDENT PROTEIN DEACYLASE SIRTUIN-5, MITOCHONDRIAL-RELATED"/>
    <property type="match status" value="1"/>
</dbReference>
<dbReference type="InterPro" id="IPR026590">
    <property type="entry name" value="Ssirtuin_cat_dom"/>
</dbReference>
<proteinExistence type="predicted"/>
<dbReference type="InterPro" id="IPR050134">
    <property type="entry name" value="NAD-dep_sirtuin_deacylases"/>
</dbReference>
<reference evidence="6 7" key="1">
    <citation type="submission" date="2020-04" db="EMBL/GenBank/DDBJ databases">
        <title>Perkinsus olseni comparative genomics.</title>
        <authorList>
            <person name="Bogema D.R."/>
        </authorList>
    </citation>
    <scope>NUCLEOTIDE SEQUENCE [LARGE SCALE GENOMIC DNA]</scope>
    <source>
        <strain evidence="6">ATCC PRA-205</strain>
    </source>
</reference>
<feature type="non-terminal residue" evidence="6">
    <location>
        <position position="346"/>
    </location>
</feature>
<dbReference type="PANTHER" id="PTHR11085">
    <property type="entry name" value="NAD-DEPENDENT PROTEIN DEACYLASE SIRTUIN-5, MITOCHONDRIAL-RELATED"/>
    <property type="match status" value="1"/>
</dbReference>
<keyword evidence="4" id="KW-0812">Transmembrane</keyword>
<dbReference type="InterPro" id="IPR026591">
    <property type="entry name" value="Sirtuin_cat_small_dom_sf"/>
</dbReference>
<keyword evidence="4" id="KW-1133">Transmembrane helix</keyword>
<keyword evidence="4" id="KW-0472">Membrane</keyword>
<dbReference type="Proteomes" id="UP000574390">
    <property type="component" value="Unassembled WGS sequence"/>
</dbReference>
<protein>
    <submittedName>
        <fullName evidence="6">NAD-dependent protein deacylase sirtuin-5, mitochondrial</fullName>
    </submittedName>
</protein>
<evidence type="ECO:0000259" key="5">
    <source>
        <dbReference type="PROSITE" id="PS50305"/>
    </source>
</evidence>
<gene>
    <name evidence="6" type="primary">SIRT5_3</name>
    <name evidence="6" type="ORF">FOZ62_026325</name>
</gene>
<evidence type="ECO:0000256" key="4">
    <source>
        <dbReference type="SAM" id="Phobius"/>
    </source>
</evidence>
<dbReference type="GO" id="GO:0005634">
    <property type="term" value="C:nucleus"/>
    <property type="evidence" value="ECO:0007669"/>
    <property type="project" value="TreeGrafter"/>
</dbReference>
<comment type="caution">
    <text evidence="6">The sequence shown here is derived from an EMBL/GenBank/DDBJ whole genome shotgun (WGS) entry which is preliminary data.</text>
</comment>
<feature type="transmembrane region" description="Helical" evidence="4">
    <location>
        <begin position="34"/>
        <end position="52"/>
    </location>
</feature>
<dbReference type="Gene3D" id="3.30.1600.10">
    <property type="entry name" value="SIR2/SIRT2 'Small Domain"/>
    <property type="match status" value="1"/>
</dbReference>
<feature type="domain" description="Deacetylase sirtuin-type" evidence="5">
    <location>
        <begin position="83"/>
        <end position="346"/>
    </location>
</feature>
<dbReference type="AlphaFoldDB" id="A0A7J6S4V3"/>
<dbReference type="Gene3D" id="3.40.50.1220">
    <property type="entry name" value="TPP-binding domain"/>
    <property type="match status" value="1"/>
</dbReference>
<evidence type="ECO:0000256" key="3">
    <source>
        <dbReference type="PROSITE-ProRule" id="PRU00236"/>
    </source>
</evidence>
<accession>A0A7J6S4V3</accession>
<evidence type="ECO:0000313" key="7">
    <source>
        <dbReference type="Proteomes" id="UP000574390"/>
    </source>
</evidence>
<keyword evidence="2" id="KW-0520">NAD</keyword>
<sequence>MSENVTVAKTGLPYIFPKQLIDLTSVDHLDEADWVDYIILTIGFIALIWWLTTRIPMLRVETGPDDASSDVKGDDDKKGQKDFVIIGVVLKGMTSCHPEIPPRCRVVPSYLNAESGIPTFRGKGGLWRQHDPTRLATAEAFESDPSLVWKFYGYRRQVVAAAKPNICHRWCAQLQEMKESDGKNFTLMTQNVDRLHQAAGSHSVIELHGSLWLVKKFGVDGCVEDGVNVWEDRNVPITPALVNVDPTKPHVPIPIEELPHKDGKLLRPAVVWFGEGLDEDTLASADRAIRSCDLFLVVGTSSVVYPAAGLAEAVLRRNVPVVEVNLERTPLSEVATYTFTGSPASQ</sequence>
<dbReference type="GO" id="GO:0017136">
    <property type="term" value="F:histone deacetylase activity, NAD-dependent"/>
    <property type="evidence" value="ECO:0007669"/>
    <property type="project" value="TreeGrafter"/>
</dbReference>
<evidence type="ECO:0000313" key="6">
    <source>
        <dbReference type="EMBL" id="KAF4727958.1"/>
    </source>
</evidence>
<dbReference type="SUPFAM" id="SSF52467">
    <property type="entry name" value="DHS-like NAD/FAD-binding domain"/>
    <property type="match status" value="1"/>
</dbReference>
<dbReference type="Pfam" id="PF02146">
    <property type="entry name" value="SIR2"/>
    <property type="match status" value="1"/>
</dbReference>
<name>A0A7J6S4V3_PEROL</name>
<evidence type="ECO:0000256" key="2">
    <source>
        <dbReference type="ARBA" id="ARBA00023027"/>
    </source>
</evidence>
<dbReference type="PROSITE" id="PS50305">
    <property type="entry name" value="SIRTUIN"/>
    <property type="match status" value="1"/>
</dbReference>
<organism evidence="6 7">
    <name type="scientific">Perkinsus olseni</name>
    <name type="common">Perkinsus atlanticus</name>
    <dbReference type="NCBI Taxonomy" id="32597"/>
    <lineage>
        <taxon>Eukaryota</taxon>
        <taxon>Sar</taxon>
        <taxon>Alveolata</taxon>
        <taxon>Perkinsozoa</taxon>
        <taxon>Perkinsea</taxon>
        <taxon>Perkinsida</taxon>
        <taxon>Perkinsidae</taxon>
        <taxon>Perkinsus</taxon>
    </lineage>
</organism>
<comment type="caution">
    <text evidence="3">Lacks conserved residue(s) required for the propagation of feature annotation.</text>
</comment>